<dbReference type="OrthoDB" id="1027683at2"/>
<dbReference type="EMBL" id="PGVE01000074">
    <property type="protein sequence ID" value="PLS02337.1"/>
    <property type="molecule type" value="Genomic_DNA"/>
</dbReference>
<dbReference type="InterPro" id="IPR003148">
    <property type="entry name" value="RCK_N"/>
</dbReference>
<protein>
    <recommendedName>
        <fullName evidence="2">RCK N-terminal domain-containing protein</fullName>
    </recommendedName>
</protein>
<evidence type="ECO:0000313" key="3">
    <source>
        <dbReference type="EMBL" id="PLS02337.1"/>
    </source>
</evidence>
<accession>A0A2N5H9Y2</accession>
<keyword evidence="1" id="KW-1133">Transmembrane helix</keyword>
<evidence type="ECO:0000259" key="2">
    <source>
        <dbReference type="Pfam" id="PF02254"/>
    </source>
</evidence>
<feature type="transmembrane region" description="Helical" evidence="1">
    <location>
        <begin position="12"/>
        <end position="31"/>
    </location>
</feature>
<feature type="transmembrane region" description="Helical" evidence="1">
    <location>
        <begin position="37"/>
        <end position="59"/>
    </location>
</feature>
<keyword evidence="1" id="KW-0812">Transmembrane</keyword>
<gene>
    <name evidence="3" type="ORF">CVD27_20365</name>
</gene>
<dbReference type="Gene3D" id="3.40.50.720">
    <property type="entry name" value="NAD(P)-binding Rossmann-like Domain"/>
    <property type="match status" value="1"/>
</dbReference>
<dbReference type="GO" id="GO:0006813">
    <property type="term" value="P:potassium ion transport"/>
    <property type="evidence" value="ECO:0007669"/>
    <property type="project" value="InterPro"/>
</dbReference>
<keyword evidence="4" id="KW-1185">Reference proteome</keyword>
<feature type="domain" description="RCK N-terminal" evidence="2">
    <location>
        <begin position="162"/>
        <end position="276"/>
    </location>
</feature>
<name>A0A2N5H9Y2_9BACI</name>
<organism evidence="3 4">
    <name type="scientific">Neobacillus cucumis</name>
    <dbReference type="NCBI Taxonomy" id="1740721"/>
    <lineage>
        <taxon>Bacteria</taxon>
        <taxon>Bacillati</taxon>
        <taxon>Bacillota</taxon>
        <taxon>Bacilli</taxon>
        <taxon>Bacillales</taxon>
        <taxon>Bacillaceae</taxon>
        <taxon>Neobacillus</taxon>
    </lineage>
</organism>
<proteinExistence type="predicted"/>
<dbReference type="Gene3D" id="6.20.350.10">
    <property type="match status" value="1"/>
</dbReference>
<dbReference type="SUPFAM" id="SSF51735">
    <property type="entry name" value="NAD(P)-binding Rossmann-fold domains"/>
    <property type="match status" value="1"/>
</dbReference>
<evidence type="ECO:0000256" key="1">
    <source>
        <dbReference type="SAM" id="Phobius"/>
    </source>
</evidence>
<evidence type="ECO:0000313" key="4">
    <source>
        <dbReference type="Proteomes" id="UP000234950"/>
    </source>
</evidence>
<dbReference type="AlphaFoldDB" id="A0A2N5H9Y2"/>
<dbReference type="Proteomes" id="UP000234950">
    <property type="component" value="Unassembled WGS sequence"/>
</dbReference>
<dbReference type="RefSeq" id="WP_101649917.1">
    <property type="nucleotide sequence ID" value="NZ_PGVE01000074.1"/>
</dbReference>
<dbReference type="Pfam" id="PF02254">
    <property type="entry name" value="TrkA_N"/>
    <property type="match status" value="1"/>
</dbReference>
<feature type="transmembrane region" description="Helical" evidence="1">
    <location>
        <begin position="66"/>
        <end position="85"/>
    </location>
</feature>
<sequence>MKKLVDQHLAKVIFTAFAIIILLCIWGFYFISGTPSLTLTALLTIDLVAYVSVFYTGLIKKNRLQVLMFLVAVTTGFYGFKFLAIKEYSVLNSMYSTFRLFLLDLDPVFPEDGSVFTRYPLAVEIARWSAAAYTISTLFSIIYSLFNQKIRLIWYGILGKHIVVSGFHKKSMTLVENLKKEDKKVVLLAEEISEAQRSYLQELGVIVFAGRQGDPSLYKKSKLQRAEYFIIYHEDDSRNLNEILALNHYVNNKRSLLHMKQVIFHLESHQSMELFEDLEKELDFHTNVSLKPINVHRLIANELFDQIPLYKNYEKRVRDPQGEPLHLLFIGFGQTGQQLAVQAIERSAFLTKKLLKITVLDKNAGRVKKEWEDNYPNSKMVVDIQFHSMNIEIESTFDFLKKQPLAFTHLFVCLKEDSHDLKEGIRLAKKISDIPIFLKVNEEAEISLWLHRHEGKYHNLHLFGNHDMILTYDYVINDQLEDLAKKVHESYQKSKELESNTKQKEWRELSTFTKESNRNQITHAFTKLMLLGLKAVPVYEESKSGLGAVTELEFKAEAKKLLEPIAEAEHKRWNIFHFLRGWDILEDISNGIKDTDKKLHGCLVTYNDLMKIYELTGEDYQKYDRDVVLDLHDTMKRLGYKIVKDSWK</sequence>
<keyword evidence="1" id="KW-0472">Membrane</keyword>
<reference evidence="3 4" key="1">
    <citation type="submission" date="2017-11" db="EMBL/GenBank/DDBJ databases">
        <title>Comparitive Functional Genomics of Dry Heat Resistant strains isolated from the Viking Spacecraft.</title>
        <authorList>
            <person name="Seuylemezian A."/>
            <person name="Cooper K."/>
            <person name="Vaishampayan P."/>
        </authorList>
    </citation>
    <scope>NUCLEOTIDE SEQUENCE [LARGE SCALE GENOMIC DNA]</scope>
    <source>
        <strain evidence="3 4">V32-6</strain>
    </source>
</reference>
<comment type="caution">
    <text evidence="3">The sequence shown here is derived from an EMBL/GenBank/DDBJ whole genome shotgun (WGS) entry which is preliminary data.</text>
</comment>
<dbReference type="InterPro" id="IPR036291">
    <property type="entry name" value="NAD(P)-bd_dom_sf"/>
</dbReference>